<evidence type="ECO:0000313" key="4">
    <source>
        <dbReference type="Proteomes" id="UP001221413"/>
    </source>
</evidence>
<dbReference type="InterPro" id="IPR019431">
    <property type="entry name" value="DUF2417"/>
</dbReference>
<feature type="transmembrane region" description="Helical" evidence="2">
    <location>
        <begin position="178"/>
        <end position="197"/>
    </location>
</feature>
<keyword evidence="2" id="KW-0472">Membrane</keyword>
<evidence type="ECO:0008006" key="5">
    <source>
        <dbReference type="Google" id="ProtNLM"/>
    </source>
</evidence>
<evidence type="ECO:0000313" key="3">
    <source>
        <dbReference type="EMBL" id="KAJ6264636.1"/>
    </source>
</evidence>
<organism evidence="3 4">
    <name type="scientific">Drechslerella dactyloides</name>
    <name type="common">Nematode-trapping fungus</name>
    <name type="synonym">Arthrobotrys dactyloides</name>
    <dbReference type="NCBI Taxonomy" id="74499"/>
    <lineage>
        <taxon>Eukaryota</taxon>
        <taxon>Fungi</taxon>
        <taxon>Dikarya</taxon>
        <taxon>Ascomycota</taxon>
        <taxon>Pezizomycotina</taxon>
        <taxon>Orbiliomycetes</taxon>
        <taxon>Orbiliales</taxon>
        <taxon>Orbiliaceae</taxon>
        <taxon>Drechslerella</taxon>
    </lineage>
</organism>
<accession>A0AAD6J5W0</accession>
<feature type="transmembrane region" description="Helical" evidence="2">
    <location>
        <begin position="121"/>
        <end position="141"/>
    </location>
</feature>
<dbReference type="Gene3D" id="3.40.50.1820">
    <property type="entry name" value="alpha/beta hydrolase"/>
    <property type="match status" value="1"/>
</dbReference>
<reference evidence="3" key="1">
    <citation type="submission" date="2023-01" db="EMBL/GenBank/DDBJ databases">
        <title>The chitinases involved in constricting ring structure development in the nematode-trapping fungus Drechslerella dactyloides.</title>
        <authorList>
            <person name="Wang R."/>
            <person name="Zhang L."/>
            <person name="Tang P."/>
            <person name="Li S."/>
            <person name="Liang L."/>
        </authorList>
    </citation>
    <scope>NUCLEOTIDE SEQUENCE</scope>
    <source>
        <strain evidence="3">YMF1.00031</strain>
    </source>
</reference>
<sequence length="551" mass="60502">MNGNADNGASKPTTTGTSPPAVRVSKADSVDNGGDTDGGSRTLHEDEPDERTRLLAGHHGVSGQPPLDIDDPAVTPLNLWSIRFLRYFALLLFAVACGAWLILLVTTFVNPPGMHSRGGGWFAFACSTLAIGVLALLLFSFTVPSRAAQIVQIVMAVLLLVDMILVLSVPDLRSEEGWIGITTSVFVLSVTIFAVIVDRTVEWGKKGEEERLTGRTETRRSLKELLSVFSSITVTIVFLLIAVLFTGTLSLRAYDHSLKTPGRRIWVDDHSYQVHLYCTSRHDTNNTRENVTVFLEAGERAVGGGMLDWAHDAYVNGTIGRLCYWDRPGYGFSDVAPSPLSAGMVADALSEALAKIGEAGPFILVSHGVGSIYSRIFAARHDKNIKGLLLIDPLHEDYLPTLASPSRGFLLWFRGVISPLGIETLIPALFRSRTREDRIFGRSSASNPRLISAKLQESLAANTFTKAEITTSRETLERKIPLVVVTSGENVKTDERWSRWQKGMTKVTDNLISWDIVSKAPHRVWETPEGWNMLSKRIKQLVDIAIGKKKA</sequence>
<dbReference type="AlphaFoldDB" id="A0AAD6J5W0"/>
<feature type="transmembrane region" description="Helical" evidence="2">
    <location>
        <begin position="87"/>
        <end position="109"/>
    </location>
</feature>
<evidence type="ECO:0000256" key="1">
    <source>
        <dbReference type="SAM" id="MobiDB-lite"/>
    </source>
</evidence>
<feature type="transmembrane region" description="Helical" evidence="2">
    <location>
        <begin position="153"/>
        <end position="172"/>
    </location>
</feature>
<keyword evidence="4" id="KW-1185">Reference proteome</keyword>
<feature type="transmembrane region" description="Helical" evidence="2">
    <location>
        <begin position="225"/>
        <end position="245"/>
    </location>
</feature>
<dbReference type="Proteomes" id="UP001221413">
    <property type="component" value="Unassembled WGS sequence"/>
</dbReference>
<dbReference type="SUPFAM" id="SSF53474">
    <property type="entry name" value="alpha/beta-Hydrolases"/>
    <property type="match status" value="1"/>
</dbReference>
<dbReference type="Pfam" id="PF10329">
    <property type="entry name" value="DUF2417"/>
    <property type="match status" value="1"/>
</dbReference>
<protein>
    <recommendedName>
        <fullName evidence="5">AB hydrolase-1 domain-containing protein</fullName>
    </recommendedName>
</protein>
<gene>
    <name evidence="3" type="ORF">Dda_0785</name>
</gene>
<keyword evidence="2" id="KW-0812">Transmembrane</keyword>
<comment type="caution">
    <text evidence="3">The sequence shown here is derived from an EMBL/GenBank/DDBJ whole genome shotgun (WGS) entry which is preliminary data.</text>
</comment>
<keyword evidence="2" id="KW-1133">Transmembrane helix</keyword>
<name>A0AAD6J5W0_DREDA</name>
<feature type="region of interest" description="Disordered" evidence="1">
    <location>
        <begin position="1"/>
        <end position="48"/>
    </location>
</feature>
<dbReference type="InterPro" id="IPR029058">
    <property type="entry name" value="AB_hydrolase_fold"/>
</dbReference>
<proteinExistence type="predicted"/>
<evidence type="ECO:0000256" key="2">
    <source>
        <dbReference type="SAM" id="Phobius"/>
    </source>
</evidence>
<dbReference type="EMBL" id="JAQGDS010000001">
    <property type="protein sequence ID" value="KAJ6264636.1"/>
    <property type="molecule type" value="Genomic_DNA"/>
</dbReference>
<feature type="compositionally biased region" description="Polar residues" evidence="1">
    <location>
        <begin position="1"/>
        <end position="18"/>
    </location>
</feature>